<dbReference type="Pfam" id="PF01022">
    <property type="entry name" value="HTH_5"/>
    <property type="match status" value="1"/>
</dbReference>
<evidence type="ECO:0000259" key="4">
    <source>
        <dbReference type="PROSITE" id="PS50987"/>
    </source>
</evidence>
<dbReference type="NCBIfam" id="NF033788">
    <property type="entry name" value="HTH_metalloreg"/>
    <property type="match status" value="1"/>
</dbReference>
<dbReference type="InterPro" id="IPR036390">
    <property type="entry name" value="WH_DNA-bd_sf"/>
</dbReference>
<dbReference type="InterPro" id="IPR011991">
    <property type="entry name" value="ArsR-like_HTH"/>
</dbReference>
<keyword evidence="3" id="KW-0804">Transcription</keyword>
<keyword evidence="2" id="KW-0238">DNA-binding</keyword>
<dbReference type="Gene3D" id="1.10.10.10">
    <property type="entry name" value="Winged helix-like DNA-binding domain superfamily/Winged helix DNA-binding domain"/>
    <property type="match status" value="1"/>
</dbReference>
<dbReference type="RefSeq" id="WP_146579370.1">
    <property type="nucleotide sequence ID" value="NZ_SJPM01000009.1"/>
</dbReference>
<dbReference type="CDD" id="cd00090">
    <property type="entry name" value="HTH_ARSR"/>
    <property type="match status" value="1"/>
</dbReference>
<dbReference type="InterPro" id="IPR036388">
    <property type="entry name" value="WH-like_DNA-bd_sf"/>
</dbReference>
<evidence type="ECO:0000313" key="6">
    <source>
        <dbReference type="Proteomes" id="UP000316213"/>
    </source>
</evidence>
<dbReference type="Proteomes" id="UP000316213">
    <property type="component" value="Unassembled WGS sequence"/>
</dbReference>
<dbReference type="InterPro" id="IPR001845">
    <property type="entry name" value="HTH_ArsR_DNA-bd_dom"/>
</dbReference>
<organism evidence="5 6">
    <name type="scientific">Neorhodopirellula pilleata</name>
    <dbReference type="NCBI Taxonomy" id="2714738"/>
    <lineage>
        <taxon>Bacteria</taxon>
        <taxon>Pseudomonadati</taxon>
        <taxon>Planctomycetota</taxon>
        <taxon>Planctomycetia</taxon>
        <taxon>Pirellulales</taxon>
        <taxon>Pirellulaceae</taxon>
        <taxon>Neorhodopirellula</taxon>
    </lineage>
</organism>
<protein>
    <submittedName>
        <fullName evidence="5">Transcriptional repressor SdpR</fullName>
    </submittedName>
</protein>
<name>A0A5C6A135_9BACT</name>
<dbReference type="SMART" id="SM00418">
    <property type="entry name" value="HTH_ARSR"/>
    <property type="match status" value="1"/>
</dbReference>
<dbReference type="PANTHER" id="PTHR43132:SF6">
    <property type="entry name" value="HTH-TYPE TRANSCRIPTIONAL REPRESSOR CZRA"/>
    <property type="match status" value="1"/>
</dbReference>
<dbReference type="AlphaFoldDB" id="A0A5C6A135"/>
<dbReference type="PROSITE" id="PS50987">
    <property type="entry name" value="HTH_ARSR_2"/>
    <property type="match status" value="1"/>
</dbReference>
<feature type="domain" description="HTH arsR-type" evidence="4">
    <location>
        <begin position="7"/>
        <end position="107"/>
    </location>
</feature>
<evidence type="ECO:0000256" key="2">
    <source>
        <dbReference type="ARBA" id="ARBA00023125"/>
    </source>
</evidence>
<dbReference type="GO" id="GO:0003677">
    <property type="term" value="F:DNA binding"/>
    <property type="evidence" value="ECO:0007669"/>
    <property type="project" value="UniProtKB-KW"/>
</dbReference>
<evidence type="ECO:0000256" key="3">
    <source>
        <dbReference type="ARBA" id="ARBA00023163"/>
    </source>
</evidence>
<keyword evidence="6" id="KW-1185">Reference proteome</keyword>
<dbReference type="EMBL" id="SJPM01000009">
    <property type="protein sequence ID" value="TWT93542.1"/>
    <property type="molecule type" value="Genomic_DNA"/>
</dbReference>
<accession>A0A5C6A135</accession>
<sequence>MARPANREQEKDERCATYLKAVGDPIRLKVIRALQMGPLSVGDVAELLELEIGTVSHHLRVLYHAGIVQTRREGKFIYYSLDSEVFHPKRKKDDSVLDFGCCRLDVS</sequence>
<gene>
    <name evidence="5" type="primary">sdpR</name>
    <name evidence="5" type="ORF">Pla100_40600</name>
</gene>
<dbReference type="GO" id="GO:0003700">
    <property type="term" value="F:DNA-binding transcription factor activity"/>
    <property type="evidence" value="ECO:0007669"/>
    <property type="project" value="InterPro"/>
</dbReference>
<evidence type="ECO:0000256" key="1">
    <source>
        <dbReference type="ARBA" id="ARBA00023015"/>
    </source>
</evidence>
<dbReference type="OrthoDB" id="9800150at2"/>
<comment type="caution">
    <text evidence="5">The sequence shown here is derived from an EMBL/GenBank/DDBJ whole genome shotgun (WGS) entry which is preliminary data.</text>
</comment>
<keyword evidence="1" id="KW-0805">Transcription regulation</keyword>
<dbReference type="SUPFAM" id="SSF46785">
    <property type="entry name" value="Winged helix' DNA-binding domain"/>
    <property type="match status" value="1"/>
</dbReference>
<dbReference type="PRINTS" id="PR00778">
    <property type="entry name" value="HTHARSR"/>
</dbReference>
<dbReference type="InterPro" id="IPR051011">
    <property type="entry name" value="Metal_resp_trans_reg"/>
</dbReference>
<proteinExistence type="predicted"/>
<evidence type="ECO:0000313" key="5">
    <source>
        <dbReference type="EMBL" id="TWT93542.1"/>
    </source>
</evidence>
<dbReference type="PANTHER" id="PTHR43132">
    <property type="entry name" value="ARSENICAL RESISTANCE OPERON REPRESSOR ARSR-RELATED"/>
    <property type="match status" value="1"/>
</dbReference>
<reference evidence="5 6" key="1">
    <citation type="submission" date="2019-02" db="EMBL/GenBank/DDBJ databases">
        <title>Deep-cultivation of Planctomycetes and their phenomic and genomic characterization uncovers novel biology.</title>
        <authorList>
            <person name="Wiegand S."/>
            <person name="Jogler M."/>
            <person name="Boedeker C."/>
            <person name="Pinto D."/>
            <person name="Vollmers J."/>
            <person name="Rivas-Marin E."/>
            <person name="Kohn T."/>
            <person name="Peeters S.H."/>
            <person name="Heuer A."/>
            <person name="Rast P."/>
            <person name="Oberbeckmann S."/>
            <person name="Bunk B."/>
            <person name="Jeske O."/>
            <person name="Meyerdierks A."/>
            <person name="Storesund J.E."/>
            <person name="Kallscheuer N."/>
            <person name="Luecker S."/>
            <person name="Lage O.M."/>
            <person name="Pohl T."/>
            <person name="Merkel B.J."/>
            <person name="Hornburger P."/>
            <person name="Mueller R.-W."/>
            <person name="Bruemmer F."/>
            <person name="Labrenz M."/>
            <person name="Spormann A.M."/>
            <person name="Op Den Camp H."/>
            <person name="Overmann J."/>
            <person name="Amann R."/>
            <person name="Jetten M.S.M."/>
            <person name="Mascher T."/>
            <person name="Medema M.H."/>
            <person name="Devos D.P."/>
            <person name="Kaster A.-K."/>
            <person name="Ovreas L."/>
            <person name="Rohde M."/>
            <person name="Galperin M.Y."/>
            <person name="Jogler C."/>
        </authorList>
    </citation>
    <scope>NUCLEOTIDE SEQUENCE [LARGE SCALE GENOMIC DNA]</scope>
    <source>
        <strain evidence="5 6">Pla100</strain>
    </source>
</reference>